<dbReference type="PANTHER" id="PTHR46268:SF6">
    <property type="entry name" value="UNIVERSAL STRESS PROTEIN UP12"/>
    <property type="match status" value="1"/>
</dbReference>
<comment type="similarity">
    <text evidence="1">Belongs to the universal stress protein A family.</text>
</comment>
<dbReference type="SUPFAM" id="SSF52402">
    <property type="entry name" value="Adenine nucleotide alpha hydrolases-like"/>
    <property type="match status" value="2"/>
</dbReference>
<evidence type="ECO:0000256" key="1">
    <source>
        <dbReference type="ARBA" id="ARBA00008791"/>
    </source>
</evidence>
<dbReference type="Gene3D" id="3.40.50.620">
    <property type="entry name" value="HUPs"/>
    <property type="match status" value="2"/>
</dbReference>
<evidence type="ECO:0000259" key="3">
    <source>
        <dbReference type="Pfam" id="PF00582"/>
    </source>
</evidence>
<dbReference type="InterPro" id="IPR006016">
    <property type="entry name" value="UspA"/>
</dbReference>
<feature type="domain" description="UspA" evidence="3">
    <location>
        <begin position="216"/>
        <end position="338"/>
    </location>
</feature>
<keyword evidence="2" id="KW-0812">Transmembrane</keyword>
<reference evidence="4" key="1">
    <citation type="submission" date="2016-12" db="EMBL/GenBank/DDBJ databases">
        <title>Discovery of methanogenic haloarchaea.</title>
        <authorList>
            <person name="Sorokin D.Y."/>
            <person name="Makarova K.S."/>
            <person name="Abbas B."/>
            <person name="Ferrer M."/>
            <person name="Golyshin P.N."/>
        </authorList>
    </citation>
    <scope>NUCLEOTIDE SEQUENCE [LARGE SCALE GENOMIC DNA]</scope>
    <source>
        <strain evidence="4">HMET1</strain>
    </source>
</reference>
<keyword evidence="2" id="KW-1133">Transmembrane helix</keyword>
<dbReference type="STRING" id="1903181.BTN85_1752"/>
<keyword evidence="5" id="KW-1185">Reference proteome</keyword>
<dbReference type="Gene3D" id="1.20.1740.10">
    <property type="entry name" value="Amino acid/polyamine transporter I"/>
    <property type="match status" value="1"/>
</dbReference>
<dbReference type="CDD" id="cd00293">
    <property type="entry name" value="USP-like"/>
    <property type="match status" value="1"/>
</dbReference>
<evidence type="ECO:0000313" key="5">
    <source>
        <dbReference type="Proteomes" id="UP000185744"/>
    </source>
</evidence>
<dbReference type="InterPro" id="IPR014729">
    <property type="entry name" value="Rossmann-like_a/b/a_fold"/>
</dbReference>
<dbReference type="InParanoid" id="A0A1Q6DS10"/>
<feature type="transmembrane region" description="Helical" evidence="2">
    <location>
        <begin position="30"/>
        <end position="48"/>
    </location>
</feature>
<proteinExistence type="inferred from homology"/>
<dbReference type="AlphaFoldDB" id="A0A1Q6DS10"/>
<feature type="domain" description="UspA" evidence="3">
    <location>
        <begin position="77"/>
        <end position="206"/>
    </location>
</feature>
<protein>
    <submittedName>
        <fullName evidence="4">Nucleotide-binding protein UspA family</fullName>
    </submittedName>
</protein>
<dbReference type="Proteomes" id="UP000185744">
    <property type="component" value="Unassembled WGS sequence"/>
</dbReference>
<feature type="transmembrane region" description="Helical" evidence="2">
    <location>
        <begin position="7"/>
        <end position="24"/>
    </location>
</feature>
<gene>
    <name evidence="4" type="ORF">BTN85_1752</name>
</gene>
<name>A0A1Q6DS10_METT1</name>
<dbReference type="PANTHER" id="PTHR46268">
    <property type="entry name" value="STRESS RESPONSE PROTEIN NHAX"/>
    <property type="match status" value="1"/>
</dbReference>
<organism evidence="4 5">
    <name type="scientific">Methanohalarchaeum thermophilum</name>
    <dbReference type="NCBI Taxonomy" id="1903181"/>
    <lineage>
        <taxon>Archaea</taxon>
        <taxon>Methanobacteriati</taxon>
        <taxon>Methanobacteriota</taxon>
        <taxon>Methanonatronarchaeia</taxon>
        <taxon>Methanonatronarchaeales</taxon>
        <taxon>Methanonatronarchaeaceae</taxon>
        <taxon>Candidatus Methanohalarchaeum</taxon>
    </lineage>
</organism>
<evidence type="ECO:0000313" key="4">
    <source>
        <dbReference type="EMBL" id="OKY77107.1"/>
    </source>
</evidence>
<sequence length="358" mass="40977">MPYFPYVPIIGIITKLFLAVYLFAYSPIAWAGAIIWILVGFLIFFVYSRGHLREKEIKEETRLVKEERKPTERPYEVLVPIANPIHTERLSKIGERIAKEKNGEVIVTTIVTVPEQTPLDEGHRYISKEQKEILKEVDEYIEDVPVRKITAVGHDVGKSITNLAYEKDVDLILLGWRGKRKRFSDYFLGSTIDYVVENAPCDVSVAKAMEEYKPEKILIPVAGGRNVELSESIAKSFAKKYDSEIILVNVFEKGEKKANNLLDKHKRHLIEEGLDKVENVAIREKKGVADDIIEYAEDRDVDMIVLGATEKGLIPSALFGNVPEEIGERFDKQVIMVKKHQRIKSYFNKIMRKIVGKF</sequence>
<comment type="caution">
    <text evidence="4">The sequence shown here is derived from an EMBL/GenBank/DDBJ whole genome shotgun (WGS) entry which is preliminary data.</text>
</comment>
<dbReference type="EMBL" id="MSDW01000002">
    <property type="protein sequence ID" value="OKY77107.1"/>
    <property type="molecule type" value="Genomic_DNA"/>
</dbReference>
<dbReference type="Pfam" id="PF00582">
    <property type="entry name" value="Usp"/>
    <property type="match status" value="2"/>
</dbReference>
<accession>A0A1Q6DS10</accession>
<keyword evidence="2" id="KW-0472">Membrane</keyword>
<evidence type="ECO:0000256" key="2">
    <source>
        <dbReference type="SAM" id="Phobius"/>
    </source>
</evidence>